<reference evidence="2" key="1">
    <citation type="journal article" date="2020" name="Mol. Plant Microbe">
        <title>Rhizobial microsymbionts of the narrowly endemic Oxytropis species growing in Kamchatka are characterized by significant genetic diversity and possess a set of genes that are associated with T3SS and T6SS secretion systems and can affect the development of symbiosis.</title>
        <authorList>
            <person name="Safronova V."/>
            <person name="Guro P."/>
            <person name="Sazanova A."/>
            <person name="Kuznetsova I."/>
            <person name="Belimov A."/>
            <person name="Yakubov V."/>
            <person name="Chirak E."/>
            <person name="Afonin A."/>
            <person name="Gogolev Y."/>
            <person name="Andronov E."/>
            <person name="Tikhonovich I."/>
        </authorList>
    </citation>
    <scope>NUCLEOTIDE SEQUENCE [LARGE SCALE GENOMIC DNA]</scope>
    <source>
        <strain evidence="2">583</strain>
    </source>
</reference>
<protein>
    <submittedName>
        <fullName evidence="1">Uncharacterized protein</fullName>
    </submittedName>
</protein>
<sequence>MGKVGRLIEIVERLSEFDEYDTIYASEPWTEDPDAMVATGLDTGRSPPEAVEAGLEYFLEIHISREVIEGWLASIEEKPSLSAVCQRLIQYAVNDA</sequence>
<dbReference type="RefSeq" id="WP_183461105.1">
    <property type="nucleotide sequence ID" value="NZ_CP050296.1"/>
</dbReference>
<dbReference type="EMBL" id="CP050296">
    <property type="protein sequence ID" value="QND55613.1"/>
    <property type="molecule type" value="Genomic_DNA"/>
</dbReference>
<dbReference type="AlphaFoldDB" id="A0A7G6SM81"/>
<name>A0A7G6SM81_9HYPH</name>
<proteinExistence type="predicted"/>
<gene>
    <name evidence="1" type="ORF">HB778_02175</name>
</gene>
<evidence type="ECO:0000313" key="1">
    <source>
        <dbReference type="EMBL" id="QND55613.1"/>
    </source>
</evidence>
<dbReference type="Proteomes" id="UP000515465">
    <property type="component" value="Chromosome"/>
</dbReference>
<evidence type="ECO:0000313" key="2">
    <source>
        <dbReference type="Proteomes" id="UP000515465"/>
    </source>
</evidence>
<organism evidence="1 2">
    <name type="scientific">Mesorhizobium huakuii</name>
    <dbReference type="NCBI Taxonomy" id="28104"/>
    <lineage>
        <taxon>Bacteria</taxon>
        <taxon>Pseudomonadati</taxon>
        <taxon>Pseudomonadota</taxon>
        <taxon>Alphaproteobacteria</taxon>
        <taxon>Hyphomicrobiales</taxon>
        <taxon>Phyllobacteriaceae</taxon>
        <taxon>Mesorhizobium</taxon>
    </lineage>
</organism>
<accession>A0A7G6SM81</accession>